<reference evidence="4" key="1">
    <citation type="journal article" date="2022" name="Int. J. Mol. Sci.">
        <title>Draft Genome of Tanacetum Coccineum: Genomic Comparison of Closely Related Tanacetum-Family Plants.</title>
        <authorList>
            <person name="Yamashiro T."/>
            <person name="Shiraishi A."/>
            <person name="Nakayama K."/>
            <person name="Satake H."/>
        </authorList>
    </citation>
    <scope>NUCLEOTIDE SEQUENCE</scope>
</reference>
<keyword evidence="1" id="KW-0812">Transmembrane</keyword>
<accession>A0ABQ4WMC7</accession>
<dbReference type="PANTHER" id="PTHR33116">
    <property type="entry name" value="REVERSE TRANSCRIPTASE ZINC-BINDING DOMAIN-CONTAINING PROTEIN-RELATED-RELATED"/>
    <property type="match status" value="1"/>
</dbReference>
<keyword evidence="5" id="KW-1185">Reference proteome</keyword>
<evidence type="ECO:0000313" key="5">
    <source>
        <dbReference type="Proteomes" id="UP001151760"/>
    </source>
</evidence>
<reference evidence="4" key="2">
    <citation type="submission" date="2022-01" db="EMBL/GenBank/DDBJ databases">
        <authorList>
            <person name="Yamashiro T."/>
            <person name="Shiraishi A."/>
            <person name="Satake H."/>
            <person name="Nakayama K."/>
        </authorList>
    </citation>
    <scope>NUCLEOTIDE SEQUENCE</scope>
</reference>
<dbReference type="InterPro" id="IPR000477">
    <property type="entry name" value="RT_dom"/>
</dbReference>
<evidence type="ECO:0000259" key="2">
    <source>
        <dbReference type="Pfam" id="PF00078"/>
    </source>
</evidence>
<dbReference type="PANTHER" id="PTHR33116:SF79">
    <property type="entry name" value="REVERSE TRANSCRIPTASE DOMAIN, ZINC FINGER, CCHC-TYPE-RELATED"/>
    <property type="match status" value="1"/>
</dbReference>
<dbReference type="GO" id="GO:0003964">
    <property type="term" value="F:RNA-directed DNA polymerase activity"/>
    <property type="evidence" value="ECO:0007669"/>
    <property type="project" value="UniProtKB-KW"/>
</dbReference>
<dbReference type="CDD" id="cd01650">
    <property type="entry name" value="RT_nLTR_like"/>
    <property type="match status" value="1"/>
</dbReference>
<keyword evidence="4" id="KW-0808">Transferase</keyword>
<feature type="domain" description="Reverse transcriptase zinc-binding" evidence="3">
    <location>
        <begin position="649"/>
        <end position="712"/>
    </location>
</feature>
<evidence type="ECO:0000313" key="4">
    <source>
        <dbReference type="EMBL" id="GJS54022.1"/>
    </source>
</evidence>
<dbReference type="Proteomes" id="UP001151760">
    <property type="component" value="Unassembled WGS sequence"/>
</dbReference>
<organism evidence="4 5">
    <name type="scientific">Tanacetum coccineum</name>
    <dbReference type="NCBI Taxonomy" id="301880"/>
    <lineage>
        <taxon>Eukaryota</taxon>
        <taxon>Viridiplantae</taxon>
        <taxon>Streptophyta</taxon>
        <taxon>Embryophyta</taxon>
        <taxon>Tracheophyta</taxon>
        <taxon>Spermatophyta</taxon>
        <taxon>Magnoliopsida</taxon>
        <taxon>eudicotyledons</taxon>
        <taxon>Gunneridae</taxon>
        <taxon>Pentapetalae</taxon>
        <taxon>asterids</taxon>
        <taxon>campanulids</taxon>
        <taxon>Asterales</taxon>
        <taxon>Asteraceae</taxon>
        <taxon>Asteroideae</taxon>
        <taxon>Anthemideae</taxon>
        <taxon>Anthemidinae</taxon>
        <taxon>Tanacetum</taxon>
    </lineage>
</organism>
<keyword evidence="4" id="KW-0548">Nucleotidyltransferase</keyword>
<feature type="domain" description="Reverse transcriptase" evidence="2">
    <location>
        <begin position="186"/>
        <end position="306"/>
    </location>
</feature>
<keyword evidence="4" id="KW-0695">RNA-directed DNA polymerase</keyword>
<dbReference type="Pfam" id="PF00078">
    <property type="entry name" value="RVT_1"/>
    <property type="match status" value="1"/>
</dbReference>
<comment type="caution">
    <text evidence="4">The sequence shown here is derived from an EMBL/GenBank/DDBJ whole genome shotgun (WGS) entry which is preliminary data.</text>
</comment>
<proteinExistence type="predicted"/>
<dbReference type="Pfam" id="PF13966">
    <property type="entry name" value="zf-RVT"/>
    <property type="match status" value="1"/>
</dbReference>
<evidence type="ECO:0000259" key="3">
    <source>
        <dbReference type="Pfam" id="PF13966"/>
    </source>
</evidence>
<sequence>MSISPQNLAMYISGVFFIKLLAILFIQFEDNWYSSEESEMPESEFLSPLTKKSNAYGTYLKAIRGILKEGILVDDPNLVKNEFLAHFKERFDHPCSSRILLETVFPNRINVEQNLILERKVSKEEIKKAVWDCGVDKVPGRMLYRFGFYRRYWDTIEKEVIEVVSYFLTKGTFPKGGNASFIALIPKMQDAKVVRDYRPICLIGSLYKIIAKILANRLVGVLGDLVNEVQSAFIANRQILDGPFILDELIHWCKSKKRQTMIFKVDFEKAYDSVRWDYLDDVLHKFGFGSKWRHWIQNCLQSSKGSILSLHLSFQNVVNEGQWSESNIHTMILALDCFFKASGLRLNLHKSKIMGIAVEDELVSRAALKMGCSTLKAPFSYLGIKVGGSMSRIKAWDDIVEKLQSRLSKWKMNTLSAGGRLTLVKSVLSSTPIYYMSMYKVPSQVLKHLEGVRHKFFIGVDHSKKEKKMAWFKWSRALVSKEKGGLGVASLFALNRALLFKWIWRFHNEKNTLWSRFICALYGNSGGLNKRLKVSYTSNWVSIVNEISRLKDNNIDLMKFLKKRVGNGRDTRFWEDVWRGDMSFKSCFPRVYALEIDKKISVADKLNHNVADSTLRRLPRNGVEMDQYRALADILEGVILPDMICANQQTRWIKVVPRKINILAWKIRFDFLPTRLNLSRRGVEIRSIICPTCNKEVESTSHVFFSCSLVRDIYRKIAAWWELSHSDFQKFDDWFDWLLAARVSSKQRSMLEGIFYIARWLIWNYRNKYLFDSKTPSKEIIFDVLVSKSFDWCRYRSKASFSRVEWMKNPNLITL</sequence>
<feature type="transmembrane region" description="Helical" evidence="1">
    <location>
        <begin position="7"/>
        <end position="28"/>
    </location>
</feature>
<keyword evidence="1" id="KW-1133">Transmembrane helix</keyword>
<name>A0ABQ4WMC7_9ASTR</name>
<protein>
    <submittedName>
        <fullName evidence="4">RNA-directed DNA polymerase, eukaryota</fullName>
    </submittedName>
</protein>
<dbReference type="EMBL" id="BQNB010008767">
    <property type="protein sequence ID" value="GJS54022.1"/>
    <property type="molecule type" value="Genomic_DNA"/>
</dbReference>
<dbReference type="InterPro" id="IPR026960">
    <property type="entry name" value="RVT-Znf"/>
</dbReference>
<keyword evidence="1" id="KW-0472">Membrane</keyword>
<evidence type="ECO:0000256" key="1">
    <source>
        <dbReference type="SAM" id="Phobius"/>
    </source>
</evidence>
<gene>
    <name evidence="4" type="ORF">Tco_0627384</name>
</gene>